<comment type="caution">
    <text evidence="1">The sequence shown here is derived from an EMBL/GenBank/DDBJ whole genome shotgun (WGS) entry which is preliminary data.</text>
</comment>
<accession>A0A699V345</accession>
<feature type="non-terminal residue" evidence="1">
    <location>
        <position position="115"/>
    </location>
</feature>
<reference evidence="1" key="1">
    <citation type="journal article" date="2019" name="Sci. Rep.">
        <title>Draft genome of Tanacetum cinerariifolium, the natural source of mosquito coil.</title>
        <authorList>
            <person name="Yamashiro T."/>
            <person name="Shiraishi A."/>
            <person name="Satake H."/>
            <person name="Nakayama K."/>
        </authorList>
    </citation>
    <scope>NUCLEOTIDE SEQUENCE</scope>
</reference>
<feature type="non-terminal residue" evidence="1">
    <location>
        <position position="1"/>
    </location>
</feature>
<organism evidence="1">
    <name type="scientific">Tanacetum cinerariifolium</name>
    <name type="common">Dalmatian daisy</name>
    <name type="synonym">Chrysanthemum cinerariifolium</name>
    <dbReference type="NCBI Taxonomy" id="118510"/>
    <lineage>
        <taxon>Eukaryota</taxon>
        <taxon>Viridiplantae</taxon>
        <taxon>Streptophyta</taxon>
        <taxon>Embryophyta</taxon>
        <taxon>Tracheophyta</taxon>
        <taxon>Spermatophyta</taxon>
        <taxon>Magnoliopsida</taxon>
        <taxon>eudicotyledons</taxon>
        <taxon>Gunneridae</taxon>
        <taxon>Pentapetalae</taxon>
        <taxon>asterids</taxon>
        <taxon>campanulids</taxon>
        <taxon>Asterales</taxon>
        <taxon>Asteraceae</taxon>
        <taxon>Asteroideae</taxon>
        <taxon>Anthemideae</taxon>
        <taxon>Anthemidinae</taxon>
        <taxon>Tanacetum</taxon>
    </lineage>
</organism>
<proteinExistence type="predicted"/>
<dbReference type="EMBL" id="BKCJ011370741">
    <property type="protein sequence ID" value="GFD26664.1"/>
    <property type="molecule type" value="Genomic_DNA"/>
</dbReference>
<evidence type="ECO:0000313" key="1">
    <source>
        <dbReference type="EMBL" id="GFD26664.1"/>
    </source>
</evidence>
<dbReference type="AlphaFoldDB" id="A0A699V345"/>
<sequence>CGDGEDQGDNGDAGREDIAKSLATSESVHAGIGTGARIEILAIVRYAGCGGDVAADSSFSNGSHMVGPQQRSHRQHALDLGYNLVKMVPALAPRGKVYNLERVVPEERPLHMGPL</sequence>
<name>A0A699V345_TANCI</name>
<gene>
    <name evidence="1" type="ORF">Tci_898633</name>
</gene>
<protein>
    <submittedName>
        <fullName evidence="1">Uncharacterized protein</fullName>
    </submittedName>
</protein>